<accession>A0A8S4BW63</accession>
<dbReference type="EMBL" id="CAJRST010038888">
    <property type="protein sequence ID" value="CAG6015770.1"/>
    <property type="molecule type" value="Genomic_DNA"/>
</dbReference>
<reference evidence="1" key="1">
    <citation type="submission" date="2021-05" db="EMBL/GenBank/DDBJ databases">
        <authorList>
            <person name="Tigano A."/>
        </authorList>
    </citation>
    <scope>NUCLEOTIDE SEQUENCE</scope>
</reference>
<dbReference type="Proteomes" id="UP000677803">
    <property type="component" value="Unassembled WGS sequence"/>
</dbReference>
<evidence type="ECO:0000313" key="1">
    <source>
        <dbReference type="EMBL" id="CAG6015770.1"/>
    </source>
</evidence>
<dbReference type="AlphaFoldDB" id="A0A8S4BW63"/>
<sequence>MGGCLFKGAGLPPAPQNVTSRVCSTSEDREQAVHVHLYANHKFLQIPVFKVLSCLLKSHQPKGSLQL</sequence>
<gene>
    <name evidence="1" type="ORF">MMEN_LOCUS19806</name>
</gene>
<keyword evidence="2" id="KW-1185">Reference proteome</keyword>
<proteinExistence type="predicted"/>
<protein>
    <submittedName>
        <fullName evidence="1">(Atlantic silverside) hypothetical protein</fullName>
    </submittedName>
</protein>
<evidence type="ECO:0000313" key="2">
    <source>
        <dbReference type="Proteomes" id="UP000677803"/>
    </source>
</evidence>
<organism evidence="1 2">
    <name type="scientific">Menidia menidia</name>
    <name type="common">Atlantic silverside</name>
    <dbReference type="NCBI Taxonomy" id="238744"/>
    <lineage>
        <taxon>Eukaryota</taxon>
        <taxon>Metazoa</taxon>
        <taxon>Chordata</taxon>
        <taxon>Craniata</taxon>
        <taxon>Vertebrata</taxon>
        <taxon>Euteleostomi</taxon>
        <taxon>Actinopterygii</taxon>
        <taxon>Neopterygii</taxon>
        <taxon>Teleostei</taxon>
        <taxon>Neoteleostei</taxon>
        <taxon>Acanthomorphata</taxon>
        <taxon>Ovalentaria</taxon>
        <taxon>Atherinomorphae</taxon>
        <taxon>Atheriniformes</taxon>
        <taxon>Atherinopsidae</taxon>
        <taxon>Menidiinae</taxon>
        <taxon>Menidia</taxon>
    </lineage>
</organism>
<comment type="caution">
    <text evidence="1">The sequence shown here is derived from an EMBL/GenBank/DDBJ whole genome shotgun (WGS) entry which is preliminary data.</text>
</comment>
<name>A0A8S4BW63_9TELE</name>